<organism evidence="2 3">
    <name type="scientific">Aurantiacibacter atlanticus</name>
    <dbReference type="NCBI Taxonomy" id="1648404"/>
    <lineage>
        <taxon>Bacteria</taxon>
        <taxon>Pseudomonadati</taxon>
        <taxon>Pseudomonadota</taxon>
        <taxon>Alphaproteobacteria</taxon>
        <taxon>Sphingomonadales</taxon>
        <taxon>Erythrobacteraceae</taxon>
        <taxon>Aurantiacibacter</taxon>
    </lineage>
</organism>
<dbReference type="Pfam" id="PF22691">
    <property type="entry name" value="Thiolase_C_1"/>
    <property type="match status" value="1"/>
</dbReference>
<reference evidence="2 3" key="1">
    <citation type="journal article" date="2015" name="Int. J. Syst. Evol. Microbiol.">
        <title>Erythrobacter atlanticus sp. nov., a bacterium from ocean sediment able to degrade polycyclic aromatic hydrocarbons.</title>
        <authorList>
            <person name="Zhuang L."/>
            <person name="Liu Y."/>
            <person name="Wang L."/>
            <person name="Wang W."/>
            <person name="Shao Z."/>
        </authorList>
    </citation>
    <scope>NUCLEOTIDE SEQUENCE [LARGE SCALE GENOMIC DNA]</scope>
    <source>
        <strain evidence="3">s21-N3</strain>
    </source>
</reference>
<dbReference type="PANTHER" id="PTHR42870:SF1">
    <property type="entry name" value="NON-SPECIFIC LIPID-TRANSFER PROTEIN-LIKE 2"/>
    <property type="match status" value="1"/>
</dbReference>
<evidence type="ECO:0000313" key="2">
    <source>
        <dbReference type="EMBL" id="AKQ42987.1"/>
    </source>
</evidence>
<gene>
    <name evidence="2" type="ORF">CP97_14560</name>
</gene>
<evidence type="ECO:0000259" key="1">
    <source>
        <dbReference type="Pfam" id="PF22691"/>
    </source>
</evidence>
<protein>
    <submittedName>
        <fullName evidence="2">Putative thiolase/acyl transferase</fullName>
    </submittedName>
</protein>
<dbReference type="OrthoDB" id="9790314at2"/>
<name>A0A0H4VE67_9SPHN</name>
<dbReference type="PANTHER" id="PTHR42870">
    <property type="entry name" value="ACETYL-COA C-ACETYLTRANSFERASE"/>
    <property type="match status" value="1"/>
</dbReference>
<dbReference type="PATRIC" id="fig|1648404.4.peg.3033"/>
<dbReference type="InterPro" id="IPR016039">
    <property type="entry name" value="Thiolase-like"/>
</dbReference>
<dbReference type="Proteomes" id="UP000059113">
    <property type="component" value="Chromosome"/>
</dbReference>
<keyword evidence="3" id="KW-1185">Reference proteome</keyword>
<dbReference type="KEGG" id="ery:CP97_14560"/>
<dbReference type="STRING" id="1648404.CP97_14560"/>
<dbReference type="Gene3D" id="3.40.47.10">
    <property type="match status" value="1"/>
</dbReference>
<feature type="domain" description="Thiolase C-terminal" evidence="1">
    <location>
        <begin position="264"/>
        <end position="392"/>
    </location>
</feature>
<dbReference type="RefSeq" id="WP_063612462.1">
    <property type="nucleotide sequence ID" value="NZ_CP011310.1"/>
</dbReference>
<dbReference type="InterPro" id="IPR055140">
    <property type="entry name" value="Thiolase_C_2"/>
</dbReference>
<dbReference type="GO" id="GO:0016746">
    <property type="term" value="F:acyltransferase activity"/>
    <property type="evidence" value="ECO:0007669"/>
    <property type="project" value="InterPro"/>
</dbReference>
<dbReference type="EMBL" id="CP011310">
    <property type="protein sequence ID" value="AKQ42987.1"/>
    <property type="molecule type" value="Genomic_DNA"/>
</dbReference>
<accession>A0A0H4VE67</accession>
<proteinExistence type="predicted"/>
<dbReference type="SUPFAM" id="SSF53901">
    <property type="entry name" value="Thiolase-like"/>
    <property type="match status" value="1"/>
</dbReference>
<dbReference type="CDD" id="cd00829">
    <property type="entry name" value="SCP-x_thiolase"/>
    <property type="match status" value="1"/>
</dbReference>
<reference evidence="3" key="2">
    <citation type="submission" date="2015-04" db="EMBL/GenBank/DDBJ databases">
        <title>The complete genome sequence of Erythrobacter sp. s21-N3.</title>
        <authorList>
            <person name="Zhuang L."/>
            <person name="Liu Y."/>
            <person name="Shao Z."/>
        </authorList>
    </citation>
    <scope>NUCLEOTIDE SEQUENCE [LARGE SCALE GENOMIC DNA]</scope>
    <source>
        <strain evidence="3">s21-N3</strain>
    </source>
</reference>
<evidence type="ECO:0000313" key="3">
    <source>
        <dbReference type="Proteomes" id="UP000059113"/>
    </source>
</evidence>
<sequence length="397" mass="42276">MAKKRTKTRRPIAKMSGIGFSEISREFIKAQDSLATDAIIAAVDDAGLQKKNIDGVLINRSDMNPPGALSMRLLDDLGLRDLSFGNVFASQAACGVQMVQYAAMAVAHGMAKNIVCVFGDTPVLPQRRGGDAYAIDLGLTNVAGWERQYGLSGAIGAYGLAMRRYMDVNGVSEEAFAEVAMAARQWAQKSPLAFLTKPMTVDDYLSSKFIAEPLRMFDCAFPVNGAGAVVVSSAESDEASENGSAYIWGMGQGNRGYLAHGEYDNETQTSATVCGNIAYEMAGISAREIDHAQIYDAFTLTTMLGLEGYGLCPHGGAKEFVKNGALAPGGCMPVNTGGGQLSGYYLQGMTQVSEGYLQASGRAGERQVEKNGWSLVTAQGGRMDYHACLILSSEKTH</sequence>
<dbReference type="AlphaFoldDB" id="A0A0H4VE67"/>
<keyword evidence="2" id="KW-0808">Transferase</keyword>